<organism evidence="1 2">
    <name type="scientific">Porites lobata</name>
    <dbReference type="NCBI Taxonomy" id="104759"/>
    <lineage>
        <taxon>Eukaryota</taxon>
        <taxon>Metazoa</taxon>
        <taxon>Cnidaria</taxon>
        <taxon>Anthozoa</taxon>
        <taxon>Hexacorallia</taxon>
        <taxon>Scleractinia</taxon>
        <taxon>Fungiina</taxon>
        <taxon>Poritidae</taxon>
        <taxon>Porites</taxon>
    </lineage>
</organism>
<dbReference type="Proteomes" id="UP001159405">
    <property type="component" value="Unassembled WGS sequence"/>
</dbReference>
<proteinExistence type="predicted"/>
<comment type="caution">
    <text evidence="1">The sequence shown here is derived from an EMBL/GenBank/DDBJ whole genome shotgun (WGS) entry which is preliminary data.</text>
</comment>
<reference evidence="1 2" key="1">
    <citation type="submission" date="2022-05" db="EMBL/GenBank/DDBJ databases">
        <authorList>
            <consortium name="Genoscope - CEA"/>
            <person name="William W."/>
        </authorList>
    </citation>
    <scope>NUCLEOTIDE SEQUENCE [LARGE SCALE GENOMIC DNA]</scope>
</reference>
<evidence type="ECO:0000313" key="1">
    <source>
        <dbReference type="EMBL" id="CAH3128571.1"/>
    </source>
</evidence>
<feature type="non-terminal residue" evidence="1">
    <location>
        <position position="116"/>
    </location>
</feature>
<evidence type="ECO:0000313" key="2">
    <source>
        <dbReference type="Proteomes" id="UP001159405"/>
    </source>
</evidence>
<evidence type="ECO:0008006" key="3">
    <source>
        <dbReference type="Google" id="ProtNLM"/>
    </source>
</evidence>
<gene>
    <name evidence="1" type="ORF">PLOB_00033682</name>
</gene>
<keyword evidence="2" id="KW-1185">Reference proteome</keyword>
<dbReference type="PANTHER" id="PTHR21301">
    <property type="entry name" value="REVERSE TRANSCRIPTASE"/>
    <property type="match status" value="1"/>
</dbReference>
<dbReference type="PANTHER" id="PTHR21301:SF10">
    <property type="entry name" value="REVERSE TRANSCRIPTASE DOMAIN-CONTAINING PROTEIN"/>
    <property type="match status" value="1"/>
</dbReference>
<name>A0ABN8NZZ4_9CNID</name>
<protein>
    <recommendedName>
        <fullName evidence="3">Maturase K</fullName>
    </recommendedName>
</protein>
<accession>A0ABN8NZZ4</accession>
<dbReference type="EMBL" id="CALNXK010000045">
    <property type="protein sequence ID" value="CAH3128571.1"/>
    <property type="molecule type" value="Genomic_DNA"/>
</dbReference>
<sequence>MGHQEKLWLENFQGSEILFCGGYVDDTCCLSHSEHDAILFFDYVNSRHPNISFSMEKEAHHKLPFLDKTFTGLLNNLISFISSYKVGLIRTLVDRAYKINNSWLGLHEDITKLMDI</sequence>